<evidence type="ECO:0000256" key="4">
    <source>
        <dbReference type="ARBA" id="ARBA00022801"/>
    </source>
</evidence>
<evidence type="ECO:0000313" key="7">
    <source>
        <dbReference type="EMBL" id="GAA4672236.1"/>
    </source>
</evidence>
<reference evidence="8" key="1">
    <citation type="journal article" date="2019" name="Int. J. Syst. Evol. Microbiol.">
        <title>The Global Catalogue of Microorganisms (GCM) 10K type strain sequencing project: providing services to taxonomists for standard genome sequencing and annotation.</title>
        <authorList>
            <consortium name="The Broad Institute Genomics Platform"/>
            <consortium name="The Broad Institute Genome Sequencing Center for Infectious Disease"/>
            <person name="Wu L."/>
            <person name="Ma J."/>
        </authorList>
    </citation>
    <scope>NUCLEOTIDE SEQUENCE [LARGE SCALE GENOMIC DNA]</scope>
    <source>
        <strain evidence="8">JCM 18956</strain>
    </source>
</reference>
<dbReference type="NCBIfam" id="TIGR01430">
    <property type="entry name" value="aden_deam"/>
    <property type="match status" value="1"/>
</dbReference>
<dbReference type="Gene3D" id="3.20.20.140">
    <property type="entry name" value="Metal-dependent hydrolases"/>
    <property type="match status" value="1"/>
</dbReference>
<evidence type="ECO:0000259" key="6">
    <source>
        <dbReference type="Pfam" id="PF00962"/>
    </source>
</evidence>
<feature type="domain" description="Adenosine deaminase" evidence="6">
    <location>
        <begin position="12"/>
        <end position="354"/>
    </location>
</feature>
<dbReference type="InterPro" id="IPR032466">
    <property type="entry name" value="Metal_Hydrolase"/>
</dbReference>
<dbReference type="Pfam" id="PF00962">
    <property type="entry name" value="A_deaminase"/>
    <property type="match status" value="1"/>
</dbReference>
<evidence type="ECO:0000256" key="3">
    <source>
        <dbReference type="ARBA" id="ARBA00022723"/>
    </source>
</evidence>
<evidence type="ECO:0000256" key="2">
    <source>
        <dbReference type="ARBA" id="ARBA00006676"/>
    </source>
</evidence>
<gene>
    <name evidence="7" type="ORF">GCM10025780_15410</name>
</gene>
<dbReference type="EMBL" id="BAABLM010000002">
    <property type="protein sequence ID" value="GAA4672236.1"/>
    <property type="molecule type" value="Genomic_DNA"/>
</dbReference>
<comment type="cofactor">
    <cofactor evidence="1">
        <name>Zn(2+)</name>
        <dbReference type="ChEBI" id="CHEBI:29105"/>
    </cofactor>
</comment>
<sequence length="359" mass="38612">MEISEAWIRSIPKAEVHVHLEGGFELIDILDLAKSAGESLPGPARSLFDVATHFEGGVVHPPLDPSDSSSAEATGLGSFLQFLDWQCGLIRTAEQAARHAYRFAARQSGSGVSYTDVIVNPTHWSAWRGREPELLDALAKGLDEAEQDGLCTVNLCVSLLRQQSADEGSEVARWIARDRPNRVVALSIDGDERAAGRTGARFAEAFTIARDAGIHRTVHAGESSGPEGVWDALDLLHAERIDHGVRAVDDPALLARLADSDVSLGVCPRSNIVLGLYPDWAHHPLRALQEAGVTVTLNTDDPAPLGTRLEAEWAKAAQVWEWQPGDVTALAHTSIDASFAPVSLKQALHAEIDAVQPPV</sequence>
<comment type="similarity">
    <text evidence="2">Belongs to the metallo-dependent hydrolases superfamily. Adenosine and AMP deaminases family.</text>
</comment>
<evidence type="ECO:0000256" key="5">
    <source>
        <dbReference type="ARBA" id="ARBA00022833"/>
    </source>
</evidence>
<dbReference type="InterPro" id="IPR001365">
    <property type="entry name" value="A_deaminase_dom"/>
</dbReference>
<protein>
    <submittedName>
        <fullName evidence="7">Adenosine deaminase</fullName>
    </submittedName>
</protein>
<keyword evidence="8" id="KW-1185">Reference proteome</keyword>
<accession>A0ABP8VW63</accession>
<evidence type="ECO:0000256" key="1">
    <source>
        <dbReference type="ARBA" id="ARBA00001947"/>
    </source>
</evidence>
<keyword evidence="3" id="KW-0479">Metal-binding</keyword>
<keyword evidence="4" id="KW-0378">Hydrolase</keyword>
<evidence type="ECO:0000313" key="8">
    <source>
        <dbReference type="Proteomes" id="UP001501295"/>
    </source>
</evidence>
<dbReference type="Proteomes" id="UP001501295">
    <property type="component" value="Unassembled WGS sequence"/>
</dbReference>
<keyword evidence="5" id="KW-0862">Zinc</keyword>
<dbReference type="InterPro" id="IPR006330">
    <property type="entry name" value="Ado/ade_deaminase"/>
</dbReference>
<dbReference type="SUPFAM" id="SSF51556">
    <property type="entry name" value="Metallo-dependent hydrolases"/>
    <property type="match status" value="1"/>
</dbReference>
<organism evidence="7 8">
    <name type="scientific">Frondihabitans cladoniiphilus</name>
    <dbReference type="NCBI Taxonomy" id="715785"/>
    <lineage>
        <taxon>Bacteria</taxon>
        <taxon>Bacillati</taxon>
        <taxon>Actinomycetota</taxon>
        <taxon>Actinomycetes</taxon>
        <taxon>Micrococcales</taxon>
        <taxon>Microbacteriaceae</taxon>
        <taxon>Frondihabitans</taxon>
    </lineage>
</organism>
<comment type="caution">
    <text evidence="7">The sequence shown here is derived from an EMBL/GenBank/DDBJ whole genome shotgun (WGS) entry which is preliminary data.</text>
</comment>
<dbReference type="PANTHER" id="PTHR43114:SF6">
    <property type="entry name" value="ADENINE DEAMINASE"/>
    <property type="match status" value="1"/>
</dbReference>
<name>A0ABP8VW63_9MICO</name>
<dbReference type="PANTHER" id="PTHR43114">
    <property type="entry name" value="ADENINE DEAMINASE"/>
    <property type="match status" value="1"/>
</dbReference>
<dbReference type="RefSeq" id="WP_345375065.1">
    <property type="nucleotide sequence ID" value="NZ_BAABLM010000002.1"/>
</dbReference>
<proteinExistence type="inferred from homology"/>